<dbReference type="NCBIfam" id="NF012211">
    <property type="entry name" value="tand_rpt_95"/>
    <property type="match status" value="1"/>
</dbReference>
<dbReference type="PANTHER" id="PTHR13817:SF73">
    <property type="entry name" value="FIBRONECTIN TYPE-III DOMAIN-CONTAINING PROTEIN"/>
    <property type="match status" value="1"/>
</dbReference>
<evidence type="ECO:0000259" key="5">
    <source>
        <dbReference type="PROSITE" id="PS50853"/>
    </source>
</evidence>
<dbReference type="InterPro" id="IPR013783">
    <property type="entry name" value="Ig-like_fold"/>
</dbReference>
<evidence type="ECO:0000256" key="2">
    <source>
        <dbReference type="ARBA" id="ARBA00023295"/>
    </source>
</evidence>
<dbReference type="InterPro" id="IPR003961">
    <property type="entry name" value="FN3_dom"/>
</dbReference>
<feature type="compositionally biased region" description="Acidic residues" evidence="4">
    <location>
        <begin position="341"/>
        <end position="354"/>
    </location>
</feature>
<dbReference type="SMART" id="SM00060">
    <property type="entry name" value="FN3"/>
    <property type="match status" value="5"/>
</dbReference>
<proteinExistence type="predicted"/>
<keyword evidence="3" id="KW-0624">Polysaccharide degradation</keyword>
<keyword evidence="3" id="KW-0119">Carbohydrate metabolism</keyword>
<dbReference type="Gene3D" id="2.60.40.3440">
    <property type="match status" value="1"/>
</dbReference>
<organism evidence="6 7">
    <name type="scientific">Microbacterium resistens</name>
    <dbReference type="NCBI Taxonomy" id="156977"/>
    <lineage>
        <taxon>Bacteria</taxon>
        <taxon>Bacillati</taxon>
        <taxon>Actinomycetota</taxon>
        <taxon>Actinomycetes</taxon>
        <taxon>Micrococcales</taxon>
        <taxon>Microbacteriaceae</taxon>
        <taxon>Microbacterium</taxon>
    </lineage>
</organism>
<dbReference type="PRINTS" id="PR00014">
    <property type="entry name" value="FNTYPEIII"/>
</dbReference>
<dbReference type="InterPro" id="IPR036116">
    <property type="entry name" value="FN3_sf"/>
</dbReference>
<dbReference type="InterPro" id="IPR050964">
    <property type="entry name" value="Striated_Muscle_Regulatory"/>
</dbReference>
<evidence type="ECO:0000313" key="6">
    <source>
        <dbReference type="EMBL" id="UGS28547.1"/>
    </source>
</evidence>
<feature type="domain" description="Fibronectin type-III" evidence="5">
    <location>
        <begin position="1621"/>
        <end position="1719"/>
    </location>
</feature>
<reference evidence="6 7" key="1">
    <citation type="submission" date="2023-01" db="EMBL/GenBank/DDBJ databases">
        <title>Characterization of estradiol degrading bacteria Microbacterium sp. MZT7 and reveal degrading genes through genome analysis.</title>
        <authorList>
            <person name="Hao P."/>
            <person name="Gao Y."/>
        </authorList>
    </citation>
    <scope>NUCLEOTIDE SEQUENCE [LARGE SCALE GENOMIC DNA]</scope>
    <source>
        <strain evidence="6 7">MZT7</strain>
    </source>
</reference>
<feature type="compositionally biased region" description="Basic and acidic residues" evidence="4">
    <location>
        <begin position="1507"/>
        <end position="1524"/>
    </location>
</feature>
<feature type="region of interest" description="Disordered" evidence="4">
    <location>
        <begin position="337"/>
        <end position="378"/>
    </location>
</feature>
<dbReference type="Pfam" id="PF00041">
    <property type="entry name" value="fn3"/>
    <property type="match status" value="3"/>
</dbReference>
<evidence type="ECO:0000256" key="3">
    <source>
        <dbReference type="ARBA" id="ARBA00023326"/>
    </source>
</evidence>
<feature type="region of interest" description="Disordered" evidence="4">
    <location>
        <begin position="1505"/>
        <end position="1535"/>
    </location>
</feature>
<keyword evidence="1" id="KW-0677">Repeat</keyword>
<dbReference type="CDD" id="cd00063">
    <property type="entry name" value="FN3"/>
    <property type="match status" value="3"/>
</dbReference>
<dbReference type="PROSITE" id="PS50853">
    <property type="entry name" value="FN3"/>
    <property type="match status" value="3"/>
</dbReference>
<name>A0ABY3RWT9_9MICO</name>
<evidence type="ECO:0000313" key="7">
    <source>
        <dbReference type="Proteomes" id="UP001199642"/>
    </source>
</evidence>
<feature type="domain" description="Fibronectin type-III" evidence="5">
    <location>
        <begin position="1436"/>
        <end position="1522"/>
    </location>
</feature>
<dbReference type="EMBL" id="CP082781">
    <property type="protein sequence ID" value="UGS28547.1"/>
    <property type="molecule type" value="Genomic_DNA"/>
</dbReference>
<feature type="domain" description="Fibronectin type-III" evidence="5">
    <location>
        <begin position="1523"/>
        <end position="1619"/>
    </location>
</feature>
<accession>A0ABY3RWT9</accession>
<keyword evidence="2" id="KW-0326">Glycosidase</keyword>
<keyword evidence="7" id="KW-1185">Reference proteome</keyword>
<dbReference type="Proteomes" id="UP001199642">
    <property type="component" value="Chromosome"/>
</dbReference>
<dbReference type="Pfam" id="PF17963">
    <property type="entry name" value="Big_9"/>
    <property type="match status" value="7"/>
</dbReference>
<evidence type="ECO:0000256" key="4">
    <source>
        <dbReference type="SAM" id="MobiDB-lite"/>
    </source>
</evidence>
<protein>
    <submittedName>
        <fullName evidence="6">Tandem-95 repeat protein</fullName>
    </submittedName>
</protein>
<dbReference type="SUPFAM" id="SSF49265">
    <property type="entry name" value="Fibronectin type III"/>
    <property type="match status" value="2"/>
</dbReference>
<dbReference type="PANTHER" id="PTHR13817">
    <property type="entry name" value="TITIN"/>
    <property type="match status" value="1"/>
</dbReference>
<keyword evidence="2" id="KW-0378">Hydrolase</keyword>
<gene>
    <name evidence="6" type="ORF">K8F61_11385</name>
</gene>
<evidence type="ECO:0000256" key="1">
    <source>
        <dbReference type="ARBA" id="ARBA00022737"/>
    </source>
</evidence>
<dbReference type="Gene3D" id="2.60.40.10">
    <property type="entry name" value="Immunoglobulins"/>
    <property type="match status" value="3"/>
</dbReference>
<feature type="region of interest" description="Disordered" evidence="4">
    <location>
        <begin position="1602"/>
        <end position="1631"/>
    </location>
</feature>
<sequence>MALAYEGNPTAEVDLHDGGVWITKSSSMLVGHFNNESRVLDGGLRAAGDQYDVLQDGGTVLVSDTSASTLTAVDPARVAMNDSVPVPGGAKIALGGTTVAILEPKEGKLWAVQAGGLGAFKAAGSDPVATLGKGADVAVGQDGTVYGVSAEDGTVVTVAMSPQGEAEKPSSTPIELPKDAEPRITVVGTRPVVLDAASGALRGPGIEAEIEDADGAVLQWPSADAPGVTIATPKSLVTVPFDGAEPVVREAGGEGAPAVPAVVKGCAYGAWAGSARFVRDCAGGDADLEAAIEGAEGSTSLTFRVNRDVVVLNDIIGGAAWLAADSLQRVDNWEVITPPEGESEDNQETSEETVETTLPERSEQNTPPIATDDEFGVRPGRTTLLPVLDNDTDADGDVLVAALEGDQPGLGRVEPINNGGALQIAVPEDATGGGSFRYGIDDGRGGTAQANVQLSVHDWSVNAAPTPKRTTSLAVETGGTVSYNVLPDWIDPDGDDVYLKAVTAAEGDEVDFTTDGQITYRAVASLQGRKDIEIVVADGQNESAVGVLRLDVRPAGSTMPKTNADHVVTRAGESVTVAPLTNDTSSGREALRLARIDEVPGATITPDFPNKTFTFQADAPGVYYAQYLVSAGPNAVPGLVRVDVLDKSQEDLPPVAVRDVALLPTGGDVLVGVLNNDTEPSGGILVVQSVTVPPQSGISVSVLNHETLRITDQGALEDQVRISYRISNGSKTAEGDVIVIPIPAPEKLLPPVANDDQVVVRAGDVVNIPVLDNDTHPNGDALHLAPDLVEPFVDPADGEAFVSQDLLRFRAGPEAKTVYATYEAIDTTGQKDAGYVTIQILPLDAEENTAPRPKDITVRALSGSSVRVAVPLDGLDADGDSVELLGLASAPKKGEVSEVGTNYLVYEAFADSAGADTFTYRVRDRLGKEGTASIRVGIAPGTDTNQAPYAVKDSIVTRPGRTVAVPVLANDSDPEGDPIGLVTDGVEVPDVAGLSAEVSGDRLLVTAPDSPMETSVQYTIADERGATATAPLQITVAEDVPLVAPIARDDRVLVEDVTDDLTVDVAVLDNDEDPDGVVDDLELEVEDGGVIRGDRSIRVTVGEERQLIRYTVTDLDDQQASAFIFVPARDELRPTLTSTKPVEVKSGERVDLPLSEYVTVAGGGTARITEAAKVSAVNSDGSSLIKDETTLTYASKNRYFGRDALTFEVTDGTGPDDPEGRKATLTIPISVLPPDNQPPTFTNGEATVAPGEQPVTVDLAALTEDPDPDDMKGMAYTLVGQPRGGITARVEGSTLSVEAGSSVPKGTTGTVRIRVDDGTTDPIEGSISVTVSASTRPLPVANEDTVPQADQGKEISIPVLANDVNPFPETPLVITAANAETGSGTVRRDGDNIVVQPAATYVGPLIVRYRIQDATKDPDREVDGRIVITVQGVPDAPSTPRVTSVQDRTAVLSWSPPANNGAEITGYTVTSLAGNYTKACGSTTCTLDGLTNNVEYTFQVVATNRVGDSEPSRPSEVARPDARPDTPNPPALKFGDKSLGISWATPSTPGSPVSSYTLEISPAPPNGVATKTGITGNSYTWEGLENGASYQVRVRAHNRAPEPSSWSAWSADEIPAGPPGAPGTPTAKSAPSVGAQAQMTVSWEAAFANGDAVDSYEVQVVRGGTVVQTVPRVTGLQQTVTVDTSTTDYTFRVRAHNKAGWGALSGASNPQRAFGTPGQPTITATAERDGYVEVQYALENTNGANPGEVHYEYSLGNGWSRDWDGTRIAAANNGEYYVQVRAYSAVGGQESQPGEPSAAAGPLRPFGPVKDPGATATNLGTSVRLTWSAPPDNGRTIQVMQISIDGGAWENVGRDGSRDVGNGYQQRHTIAVKAMDTEGQWSREISASAVTNDPPPPPPPAEAWLTRRKGDTPNCGNSSCGLYVVNTKNFPAGNYLVTCMIDGAMMGGGYRPDVVYVPSDGKVNLTCYQGFPESMASVKIDGWGETTPVKWKNVPWA</sequence>